<dbReference type="KEGG" id="bja:bsl4812"/>
<evidence type="ECO:0000256" key="1">
    <source>
        <dbReference type="SAM" id="Phobius"/>
    </source>
</evidence>
<reference evidence="3" key="1">
    <citation type="journal article" date="2002" name="DNA Res.">
        <title>Complete genomic sequence of nitrogen-fixing symbiotic bacterium Bradyrhizobium japonicum USDA110.</title>
        <authorList>
            <person name="Kaneko T."/>
            <person name="Nakamura Y."/>
            <person name="Sato S."/>
            <person name="Minamisawa K."/>
            <person name="Uchiumi T."/>
            <person name="Sasamoto S."/>
            <person name="Watanabe A."/>
            <person name="Idesawa K."/>
            <person name="Iriguchi M."/>
            <person name="Kawashima K."/>
            <person name="Kohara M."/>
            <person name="Matsumoto M."/>
            <person name="Shimpo S."/>
            <person name="Tsuruoka H."/>
            <person name="Wada T."/>
            <person name="Yamada M."/>
            <person name="Tabata S."/>
        </authorList>
    </citation>
    <scope>NUCLEOTIDE SEQUENCE [LARGE SCALE GENOMIC DNA]</scope>
    <source>
        <strain evidence="3">JCM 10833 / BCRC 13528 / IAM 13628 / NBRC 14792 / USDA 110</strain>
    </source>
</reference>
<dbReference type="STRING" id="224911.AAV28_21355"/>
<feature type="transmembrane region" description="Helical" evidence="1">
    <location>
        <begin position="32"/>
        <end position="50"/>
    </location>
</feature>
<dbReference type="InParanoid" id="Q89KU1"/>
<dbReference type="Proteomes" id="UP000002526">
    <property type="component" value="Chromosome"/>
</dbReference>
<dbReference type="PhylomeDB" id="Q89KU1"/>
<sequence>MICEHACQRYREGATMKNTLKNFLADERGATAIEYGLIAAGIALAVITVVNGMGSKLNTKFGSISTSLK</sequence>
<evidence type="ECO:0000313" key="3">
    <source>
        <dbReference type="Proteomes" id="UP000002526"/>
    </source>
</evidence>
<dbReference type="OrthoDB" id="5325135at2"/>
<dbReference type="EMBL" id="BA000040">
    <property type="protein sequence ID" value="BAC50077.1"/>
    <property type="molecule type" value="Genomic_DNA"/>
</dbReference>
<gene>
    <name evidence="2" type="ordered locus">bsl4812</name>
</gene>
<evidence type="ECO:0000313" key="2">
    <source>
        <dbReference type="EMBL" id="BAC50077.1"/>
    </source>
</evidence>
<keyword evidence="1" id="KW-0472">Membrane</keyword>
<accession>Q89KU1</accession>
<proteinExistence type="predicted"/>
<dbReference type="HOGENOM" id="CLU_171854_3_3_5"/>
<dbReference type="eggNOG" id="COG3847">
    <property type="taxonomic scope" value="Bacteria"/>
</dbReference>
<name>Q89KU1_BRADU</name>
<dbReference type="InterPro" id="IPR007047">
    <property type="entry name" value="Flp_Fap"/>
</dbReference>
<organism evidence="2 3">
    <name type="scientific">Bradyrhizobium diazoefficiens (strain JCM 10833 / BCRC 13528 / IAM 13628 / NBRC 14792 / USDA 110)</name>
    <dbReference type="NCBI Taxonomy" id="224911"/>
    <lineage>
        <taxon>Bacteria</taxon>
        <taxon>Pseudomonadati</taxon>
        <taxon>Pseudomonadota</taxon>
        <taxon>Alphaproteobacteria</taxon>
        <taxon>Hyphomicrobiales</taxon>
        <taxon>Nitrobacteraceae</taxon>
        <taxon>Bradyrhizobium</taxon>
    </lineage>
</organism>
<keyword evidence="1" id="KW-0812">Transmembrane</keyword>
<dbReference type="AlphaFoldDB" id="Q89KU1"/>
<dbReference type="Pfam" id="PF04964">
    <property type="entry name" value="Flp_Fap"/>
    <property type="match status" value="1"/>
</dbReference>
<keyword evidence="1" id="KW-1133">Transmembrane helix</keyword>
<keyword evidence="3" id="KW-1185">Reference proteome</keyword>
<protein>
    <submittedName>
        <fullName evidence="2">Bsl4812 protein</fullName>
    </submittedName>
</protein>
<dbReference type="PATRIC" id="fig|224911.5.peg.4890"/>
<dbReference type="EnsemblBacteria" id="BAC50077">
    <property type="protein sequence ID" value="BAC50077"/>
    <property type="gene ID" value="BAC50077"/>
</dbReference>